<feature type="compositionally biased region" description="Low complexity" evidence="1">
    <location>
        <begin position="648"/>
        <end position="657"/>
    </location>
</feature>
<evidence type="ECO:0000313" key="2">
    <source>
        <dbReference type="EMBL" id="QGU07940.1"/>
    </source>
</evidence>
<feature type="compositionally biased region" description="Gly residues" evidence="1">
    <location>
        <begin position="510"/>
        <end position="526"/>
    </location>
</feature>
<dbReference type="RefSeq" id="WP_156231373.1">
    <property type="nucleotide sequence ID" value="NZ_CP046455.1"/>
</dbReference>
<keyword evidence="3" id="KW-1185">Reference proteome</keyword>
<evidence type="ECO:0000256" key="1">
    <source>
        <dbReference type="SAM" id="MobiDB-lite"/>
    </source>
</evidence>
<gene>
    <name evidence="2" type="ORF">COCCU_10105</name>
</gene>
<dbReference type="Proteomes" id="UP000424462">
    <property type="component" value="Chromosome"/>
</dbReference>
<accession>A0A6B8WD72</accession>
<dbReference type="PRINTS" id="PR01500">
    <property type="entry name" value="TROPOELASTIN"/>
</dbReference>
<dbReference type="KEGG" id="cok:COCCU_10105"/>
<feature type="compositionally biased region" description="Gly residues" evidence="1">
    <location>
        <begin position="553"/>
        <end position="562"/>
    </location>
</feature>
<proteinExistence type="predicted"/>
<protein>
    <recommendedName>
        <fullName evidence="4">PPE family protein</fullName>
    </recommendedName>
</protein>
<feature type="compositionally biased region" description="Low complexity" evidence="1">
    <location>
        <begin position="474"/>
        <end position="484"/>
    </location>
</feature>
<dbReference type="EMBL" id="CP046455">
    <property type="protein sequence ID" value="QGU07940.1"/>
    <property type="molecule type" value="Genomic_DNA"/>
</dbReference>
<name>A0A6B8WD72_9CORY</name>
<feature type="compositionally biased region" description="Low complexity" evidence="1">
    <location>
        <begin position="584"/>
        <end position="593"/>
    </location>
</feature>
<feature type="compositionally biased region" description="Gly residues" evidence="1">
    <location>
        <begin position="632"/>
        <end position="647"/>
    </location>
</feature>
<evidence type="ECO:0000313" key="3">
    <source>
        <dbReference type="Proteomes" id="UP000424462"/>
    </source>
</evidence>
<feature type="region of interest" description="Disordered" evidence="1">
    <location>
        <begin position="450"/>
        <end position="674"/>
    </location>
</feature>
<dbReference type="AlphaFoldDB" id="A0A6B8WD72"/>
<organism evidence="2 3">
    <name type="scientific">Corynebacterium occultum</name>
    <dbReference type="NCBI Taxonomy" id="2675219"/>
    <lineage>
        <taxon>Bacteria</taxon>
        <taxon>Bacillati</taxon>
        <taxon>Actinomycetota</taxon>
        <taxon>Actinomycetes</taxon>
        <taxon>Mycobacteriales</taxon>
        <taxon>Corynebacteriaceae</taxon>
        <taxon>Corynebacterium</taxon>
    </lineage>
</organism>
<sequence length="706" mass="67425">MEITIDTGSIESSIAELEQLGDVAMNAASTAHQSTLNGSFSGVSGLDQLGSGHGAVITGGPGSAVDVLNSYAEQIQWLGEALKASYTALTGQNTYVGRGMDIADEGGAVGADGVSFPQRPMPRFENFSFTPPVVTPAMSIDQLAAEFSATNIGAAITAAATWKQLSTSVAQVAAGLHGVAGRLAAENSGDVITAAAEKISAVAAAGDTFAANSAVMTTSVQQLAAIKSQGAVQVNMARSALAAIVEPVEKMAAERAFLVAFPASFSPSVVTGVPPIRNLMSMDGGTGGGGEIALGMDSVAGDGPVQSTGLNPAGAAASTSAAFESVGGGSQFSTVESGLSQLSRVGHNASELNSFGAADELGTFSAGLGSPLASPMSNLGGIPGAAPGAGSQGAFPGINAALGMSPLGSPKFGAAVSTPGTGSVGGLRGGASNPGGINPSAALRGNFSPLPAPNFTSPTLPGGNPGSGRIPGVLPATGLPTTALPGGGSGPSFNTLSGGAPGISGVSGTPTGGMGAPMMGGMGAPGQNGAQNNPLTRPGVGGVSGNSRLTSGGLNGPGGTGGAPRLSHSAAPGSVAGPGGAGAGARPALPGSGAVSGDPHQARGLSGTGAGSGMGSAHANGNVSPGSNAGAHAGGTQQGARGAGSATGRGMMPMMGSQMGGAQGNQGKPSKVRTVTSAVEEEGNIADLLGERSPVVPGVIGAWVRN</sequence>
<evidence type="ECO:0008006" key="4">
    <source>
        <dbReference type="Google" id="ProtNLM"/>
    </source>
</evidence>
<reference evidence="2 3" key="1">
    <citation type="submission" date="2019-11" db="EMBL/GenBank/DDBJ databases">
        <title>Complete genome sequence of Corynebacterium kalinowskii 1959, a novel Corynebacterium species isolated from soil of a small paddock in Vilsendorf, Germany.</title>
        <authorList>
            <person name="Schaffert L."/>
            <person name="Ruwe M."/>
            <person name="Milse J."/>
            <person name="Hanuschka K."/>
            <person name="Ortseifen V."/>
            <person name="Droste J."/>
            <person name="Brandt D."/>
            <person name="Schlueter L."/>
            <person name="Kutter Y."/>
            <person name="Vinke S."/>
            <person name="Viehoefer P."/>
            <person name="Jacob L."/>
            <person name="Luebke N.-C."/>
            <person name="Schulte-Berndt E."/>
            <person name="Hain C."/>
            <person name="Linder M."/>
            <person name="Schmidt P."/>
            <person name="Wollenschlaeger L."/>
            <person name="Luttermann T."/>
            <person name="Thieme E."/>
            <person name="Hassa J."/>
            <person name="Haak M."/>
            <person name="Wittchen M."/>
            <person name="Mentz A."/>
            <person name="Persicke M."/>
            <person name="Busche T."/>
            <person name="Ruckert C."/>
        </authorList>
    </citation>
    <scope>NUCLEOTIDE SEQUENCE [LARGE SCALE GENOMIC DNA]</scope>
    <source>
        <strain evidence="2 3">2039</strain>
    </source>
</reference>